<evidence type="ECO:0000256" key="5">
    <source>
        <dbReference type="ARBA" id="ARBA00022741"/>
    </source>
</evidence>
<evidence type="ECO:0000259" key="11">
    <source>
        <dbReference type="PROSITE" id="PS50109"/>
    </source>
</evidence>
<dbReference type="InterPro" id="IPR036097">
    <property type="entry name" value="HisK_dim/P_sf"/>
</dbReference>
<gene>
    <name evidence="13" type="ORF">ENJ51_09405</name>
</gene>
<dbReference type="FunFam" id="1.10.287.130:FF:000002">
    <property type="entry name" value="Two-component osmosensing histidine kinase"/>
    <property type="match status" value="1"/>
</dbReference>
<dbReference type="PRINTS" id="PR00344">
    <property type="entry name" value="BCTRLSENSOR"/>
</dbReference>
<keyword evidence="4" id="KW-0808">Transferase</keyword>
<evidence type="ECO:0000256" key="6">
    <source>
        <dbReference type="ARBA" id="ARBA00022777"/>
    </source>
</evidence>
<keyword evidence="5" id="KW-0547">Nucleotide-binding</keyword>
<dbReference type="InterPro" id="IPR011006">
    <property type="entry name" value="CheY-like_superfamily"/>
</dbReference>
<protein>
    <recommendedName>
        <fullName evidence="2">histidine kinase</fullName>
        <ecNumber evidence="2">2.7.13.3</ecNumber>
    </recommendedName>
</protein>
<evidence type="ECO:0000256" key="7">
    <source>
        <dbReference type="ARBA" id="ARBA00022840"/>
    </source>
</evidence>
<keyword evidence="6" id="KW-0418">Kinase</keyword>
<feature type="transmembrane region" description="Helical" evidence="10">
    <location>
        <begin position="77"/>
        <end position="96"/>
    </location>
</feature>
<keyword evidence="8" id="KW-0902">Two-component regulatory system</keyword>
<dbReference type="AlphaFoldDB" id="A0A7V2T0Q7"/>
<feature type="transmembrane region" description="Helical" evidence="10">
    <location>
        <begin position="151"/>
        <end position="168"/>
    </location>
</feature>
<organism evidence="13">
    <name type="scientific">Leucothrix mucor</name>
    <dbReference type="NCBI Taxonomy" id="45248"/>
    <lineage>
        <taxon>Bacteria</taxon>
        <taxon>Pseudomonadati</taxon>
        <taxon>Pseudomonadota</taxon>
        <taxon>Gammaproteobacteria</taxon>
        <taxon>Thiotrichales</taxon>
        <taxon>Thiotrichaceae</taxon>
        <taxon>Leucothrix</taxon>
    </lineage>
</organism>
<dbReference type="GO" id="GO:0005524">
    <property type="term" value="F:ATP binding"/>
    <property type="evidence" value="ECO:0007669"/>
    <property type="project" value="UniProtKB-KW"/>
</dbReference>
<dbReference type="EMBL" id="DRMS01000350">
    <property type="protein sequence ID" value="HFC93015.1"/>
    <property type="molecule type" value="Genomic_DNA"/>
</dbReference>
<comment type="catalytic activity">
    <reaction evidence="1">
        <text>ATP + protein L-histidine = ADP + protein N-phospho-L-histidine.</text>
        <dbReference type="EC" id="2.7.13.3"/>
    </reaction>
</comment>
<comment type="caution">
    <text evidence="13">The sequence shown here is derived from an EMBL/GenBank/DDBJ whole genome shotgun (WGS) entry which is preliminary data.</text>
</comment>
<evidence type="ECO:0000256" key="3">
    <source>
        <dbReference type="ARBA" id="ARBA00022553"/>
    </source>
</evidence>
<dbReference type="PROSITE" id="PS50109">
    <property type="entry name" value="HIS_KIN"/>
    <property type="match status" value="1"/>
</dbReference>
<feature type="modified residue" description="4-aspartylphosphate" evidence="9">
    <location>
        <position position="503"/>
    </location>
</feature>
<dbReference type="Gene3D" id="3.30.565.10">
    <property type="entry name" value="Histidine kinase-like ATPase, C-terminal domain"/>
    <property type="match status" value="1"/>
</dbReference>
<evidence type="ECO:0000256" key="9">
    <source>
        <dbReference type="PROSITE-ProRule" id="PRU00169"/>
    </source>
</evidence>
<dbReference type="Gene3D" id="1.10.287.130">
    <property type="match status" value="1"/>
</dbReference>
<feature type="domain" description="Response regulatory" evidence="12">
    <location>
        <begin position="451"/>
        <end position="573"/>
    </location>
</feature>
<dbReference type="SMART" id="SM00387">
    <property type="entry name" value="HATPase_c"/>
    <property type="match status" value="1"/>
</dbReference>
<feature type="domain" description="Histidine kinase" evidence="11">
    <location>
        <begin position="195"/>
        <end position="417"/>
    </location>
</feature>
<dbReference type="PANTHER" id="PTHR45339:SF3">
    <property type="entry name" value="HISTIDINE KINASE"/>
    <property type="match status" value="1"/>
</dbReference>
<dbReference type="SUPFAM" id="SSF47384">
    <property type="entry name" value="Homodimeric domain of signal transducing histidine kinase"/>
    <property type="match status" value="1"/>
</dbReference>
<dbReference type="PROSITE" id="PS50110">
    <property type="entry name" value="RESPONSE_REGULATORY"/>
    <property type="match status" value="1"/>
</dbReference>
<keyword evidence="3 9" id="KW-0597">Phosphoprotein</keyword>
<dbReference type="InterPro" id="IPR003661">
    <property type="entry name" value="HisK_dim/P_dom"/>
</dbReference>
<dbReference type="Pfam" id="PF02518">
    <property type="entry name" value="HATPase_c"/>
    <property type="match status" value="1"/>
</dbReference>
<dbReference type="CDD" id="cd00082">
    <property type="entry name" value="HisKA"/>
    <property type="match status" value="1"/>
</dbReference>
<dbReference type="SMART" id="SM00448">
    <property type="entry name" value="REC"/>
    <property type="match status" value="1"/>
</dbReference>
<feature type="transmembrane region" description="Helical" evidence="10">
    <location>
        <begin position="126"/>
        <end position="145"/>
    </location>
</feature>
<proteinExistence type="predicted"/>
<evidence type="ECO:0000256" key="1">
    <source>
        <dbReference type="ARBA" id="ARBA00000085"/>
    </source>
</evidence>
<keyword evidence="10" id="KW-0812">Transmembrane</keyword>
<keyword evidence="7" id="KW-0067">ATP-binding</keyword>
<name>A0A7V2T0Q7_LEUMU</name>
<sequence length="579" mass="64914">MGNILKKNIHDLSNRLGSEVEQSMMRLFVIIITCSYIIFFAQPENLSNYDLSVVFAVIYIVFSLLLFVSIKRYPKPSTIRIIMGIVLDVITLSTYMSIGDQWVLDMSWIYLIIIIGNGFRFGLQYLHIAVVFSLIGFTVACTIANYWTENLISIVVVYLSILVLSFYVKMLLKRLTCAIEAANTSAEAKSQFLANMSHEIRTPMNGILGMLELALSDPDPLPKAQRKRLTIAKNSADALLVLLNDILDLSKIEAGKISFECIDFNLKELTNEVVKLLKQSAANKNITLDLSYRSNAGRYFRGDPTRIRQTIINLLGNAIKFTKEGGVKVEVILQKQDQRILFQCKVTDTGIGISPEAQQQIFHYFTQADTSTTRNFGGTGLGLALSQRLVDEMGGKMKVSSELGKGSVFSFVLPLKLAKNKVKKKNPQVIVPQNNISPAMTEVKEQQNKINVLVAEDNMVNQIVIEQMLTKLNCTVGIKNNGQLLINTMIKSSQHNYDLIFMDCQMPVLDGYEATRALQEYWRSHADYRIPIIALTANVMPSDKKKCLDSGMDDYLAKPVKMEALANVIKKWSGGNKQE</sequence>
<dbReference type="InterPro" id="IPR005467">
    <property type="entry name" value="His_kinase_dom"/>
</dbReference>
<dbReference type="EC" id="2.7.13.3" evidence="2"/>
<evidence type="ECO:0000256" key="8">
    <source>
        <dbReference type="ARBA" id="ARBA00023012"/>
    </source>
</evidence>
<dbReference type="InterPro" id="IPR036890">
    <property type="entry name" value="HATPase_C_sf"/>
</dbReference>
<dbReference type="SMART" id="SM00388">
    <property type="entry name" value="HisKA"/>
    <property type="match status" value="1"/>
</dbReference>
<keyword evidence="10" id="KW-0472">Membrane</keyword>
<dbReference type="Pfam" id="PF00512">
    <property type="entry name" value="HisKA"/>
    <property type="match status" value="1"/>
</dbReference>
<keyword evidence="10" id="KW-1133">Transmembrane helix</keyword>
<dbReference type="SUPFAM" id="SSF55874">
    <property type="entry name" value="ATPase domain of HSP90 chaperone/DNA topoisomerase II/histidine kinase"/>
    <property type="match status" value="1"/>
</dbReference>
<dbReference type="CDD" id="cd16922">
    <property type="entry name" value="HATPase_EvgS-ArcB-TorS-like"/>
    <property type="match status" value="1"/>
</dbReference>
<dbReference type="CDD" id="cd17546">
    <property type="entry name" value="REC_hyHK_CKI1_RcsC-like"/>
    <property type="match status" value="1"/>
</dbReference>
<dbReference type="FunFam" id="3.30.565.10:FF:000078">
    <property type="entry name" value="Two-component sensor histidine kinase"/>
    <property type="match status" value="1"/>
</dbReference>
<dbReference type="Proteomes" id="UP000885750">
    <property type="component" value="Unassembled WGS sequence"/>
</dbReference>
<evidence type="ECO:0000256" key="4">
    <source>
        <dbReference type="ARBA" id="ARBA00022679"/>
    </source>
</evidence>
<dbReference type="PANTHER" id="PTHR45339">
    <property type="entry name" value="HYBRID SIGNAL TRANSDUCTION HISTIDINE KINASE J"/>
    <property type="match status" value="1"/>
</dbReference>
<dbReference type="InterPro" id="IPR003594">
    <property type="entry name" value="HATPase_dom"/>
</dbReference>
<evidence type="ECO:0000256" key="10">
    <source>
        <dbReference type="SAM" id="Phobius"/>
    </source>
</evidence>
<accession>A0A7V2T0Q7</accession>
<evidence type="ECO:0000259" key="12">
    <source>
        <dbReference type="PROSITE" id="PS50110"/>
    </source>
</evidence>
<evidence type="ECO:0000313" key="13">
    <source>
        <dbReference type="EMBL" id="HFC93015.1"/>
    </source>
</evidence>
<evidence type="ECO:0000256" key="2">
    <source>
        <dbReference type="ARBA" id="ARBA00012438"/>
    </source>
</evidence>
<dbReference type="InterPro" id="IPR001789">
    <property type="entry name" value="Sig_transdc_resp-reg_receiver"/>
</dbReference>
<dbReference type="Pfam" id="PF00072">
    <property type="entry name" value="Response_reg"/>
    <property type="match status" value="1"/>
</dbReference>
<dbReference type="Gene3D" id="3.40.50.2300">
    <property type="match status" value="1"/>
</dbReference>
<dbReference type="InterPro" id="IPR004358">
    <property type="entry name" value="Sig_transdc_His_kin-like_C"/>
</dbReference>
<feature type="transmembrane region" description="Helical" evidence="10">
    <location>
        <begin position="53"/>
        <end position="70"/>
    </location>
</feature>
<feature type="transmembrane region" description="Helical" evidence="10">
    <location>
        <begin position="24"/>
        <end position="41"/>
    </location>
</feature>
<dbReference type="GO" id="GO:0000155">
    <property type="term" value="F:phosphorelay sensor kinase activity"/>
    <property type="evidence" value="ECO:0007669"/>
    <property type="project" value="InterPro"/>
</dbReference>
<reference evidence="13" key="1">
    <citation type="journal article" date="2020" name="mSystems">
        <title>Genome- and Community-Level Interaction Insights into Carbon Utilization and Element Cycling Functions of Hydrothermarchaeota in Hydrothermal Sediment.</title>
        <authorList>
            <person name="Zhou Z."/>
            <person name="Liu Y."/>
            <person name="Xu W."/>
            <person name="Pan J."/>
            <person name="Luo Z.H."/>
            <person name="Li M."/>
        </authorList>
    </citation>
    <scope>NUCLEOTIDE SEQUENCE [LARGE SCALE GENOMIC DNA]</scope>
    <source>
        <strain evidence="13">HyVt-493</strain>
    </source>
</reference>
<dbReference type="SUPFAM" id="SSF52172">
    <property type="entry name" value="CheY-like"/>
    <property type="match status" value="1"/>
</dbReference>